<protein>
    <recommendedName>
        <fullName evidence="3">SLH domain-containing protein</fullName>
    </recommendedName>
</protein>
<dbReference type="SMART" id="SM00894">
    <property type="entry name" value="Excalibur"/>
    <property type="match status" value="1"/>
</dbReference>
<name>C2Y0R8_BACMY</name>
<feature type="domain" description="SLH" evidence="3">
    <location>
        <begin position="171"/>
        <end position="234"/>
    </location>
</feature>
<dbReference type="Proteomes" id="UP000001753">
    <property type="component" value="Chromosome"/>
</dbReference>
<dbReference type="Pfam" id="PF05901">
    <property type="entry name" value="Excalibur"/>
    <property type="match status" value="1"/>
</dbReference>
<dbReference type="InterPro" id="IPR001119">
    <property type="entry name" value="SLH_dom"/>
</dbReference>
<feature type="domain" description="SLH" evidence="3">
    <location>
        <begin position="114"/>
        <end position="170"/>
    </location>
</feature>
<keyword evidence="1" id="KW-0732">Signal</keyword>
<feature type="domain" description="SLH" evidence="3">
    <location>
        <begin position="50"/>
        <end position="113"/>
    </location>
</feature>
<dbReference type="AlphaFoldDB" id="C2Y0R8"/>
<reference evidence="4" key="1">
    <citation type="journal article" date="2012" name="Genome Res.">
        <title>Genomic characterization of the Bacillus cereus sensu lato species: Backdrop to the evolution of Bacillus anthracis.</title>
        <authorList>
            <person name="Zwick M.E."/>
            <person name="Joseph S.J."/>
            <person name="Didelot X."/>
            <person name="Chen P.E."/>
            <person name="Bishop-Lilly K.A."/>
            <person name="Stewart A.C."/>
            <person name="Willner K."/>
            <person name="Nolan N."/>
            <person name="Lentz S."/>
            <person name="Thomason M.K."/>
            <person name="Sozhamannan S."/>
            <person name="Mateczun A.J."/>
            <person name="Du L."/>
            <person name="Read T.D."/>
        </authorList>
    </citation>
    <scope>NUCLEOTIDE SEQUENCE [LARGE SCALE GENOMIC DNA]</scope>
    <source>
        <strain evidence="4">AH603</strain>
    </source>
</reference>
<evidence type="ECO:0000259" key="3">
    <source>
        <dbReference type="PROSITE" id="PS51272"/>
    </source>
</evidence>
<sequence>MTKWSYIICYIVKWLLWKREGDLSMGFKKLLLTGAIVATTAFTSIGTAQASTQFKDVPNNHWAYKAIMDLANKNIVAGYGNGIFGFGDDVTREQVAALMFRQLKPAVKEQYNNPYKDVTDRSTQFKKEILALTEIGVFAGDDTGNFRPKDSLTRDEMAQILTKGFQLQIRGDHNFPDVDRNGWANPAITAVKSNYITAGTGDGKFAPRMHVSREQYVQFLYNATLPLEERPGARQEQPQPEVKPEQKPESKRFANCKEANDAGVYDITRDSPYYGKHLDRDGDGIACERKKSGK</sequence>
<dbReference type="InterPro" id="IPR008613">
    <property type="entry name" value="Excalibur_Ca-bd_domain"/>
</dbReference>
<evidence type="ECO:0000313" key="4">
    <source>
        <dbReference type="EMBL" id="EEL68466.1"/>
    </source>
</evidence>
<dbReference type="PANTHER" id="PTHR43308">
    <property type="entry name" value="OUTER MEMBRANE PROTEIN ALPHA-RELATED"/>
    <property type="match status" value="1"/>
</dbReference>
<evidence type="ECO:0000256" key="1">
    <source>
        <dbReference type="ARBA" id="ARBA00022729"/>
    </source>
</evidence>
<feature type="compositionally biased region" description="Basic and acidic residues" evidence="2">
    <location>
        <begin position="242"/>
        <end position="252"/>
    </location>
</feature>
<feature type="compositionally biased region" description="Basic and acidic residues" evidence="2">
    <location>
        <begin position="276"/>
        <end position="294"/>
    </location>
</feature>
<dbReference type="PANTHER" id="PTHR43308:SF1">
    <property type="entry name" value="OUTER MEMBRANE PROTEIN ALPHA"/>
    <property type="match status" value="1"/>
</dbReference>
<dbReference type="EMBL" id="ACMP01000125">
    <property type="protein sequence ID" value="EEL68466.1"/>
    <property type="molecule type" value="Genomic_DNA"/>
</dbReference>
<accession>C2Y0R8</accession>
<feature type="region of interest" description="Disordered" evidence="2">
    <location>
        <begin position="229"/>
        <end position="294"/>
    </location>
</feature>
<evidence type="ECO:0000256" key="2">
    <source>
        <dbReference type="SAM" id="MobiDB-lite"/>
    </source>
</evidence>
<proteinExistence type="predicted"/>
<dbReference type="InterPro" id="IPR051465">
    <property type="entry name" value="Cell_Envelope_Struct_Comp"/>
</dbReference>
<dbReference type="Pfam" id="PF00395">
    <property type="entry name" value="SLH"/>
    <property type="match status" value="3"/>
</dbReference>
<gene>
    <name evidence="4" type="ORF">bcere0026_45590</name>
</gene>
<comment type="caution">
    <text evidence="4">The sequence shown here is derived from an EMBL/GenBank/DDBJ whole genome shotgun (WGS) entry which is preliminary data.</text>
</comment>
<organism evidence="4">
    <name type="scientific">Bacillus mycoides</name>
    <dbReference type="NCBI Taxonomy" id="1405"/>
    <lineage>
        <taxon>Bacteria</taxon>
        <taxon>Bacillati</taxon>
        <taxon>Bacillota</taxon>
        <taxon>Bacilli</taxon>
        <taxon>Bacillales</taxon>
        <taxon>Bacillaceae</taxon>
        <taxon>Bacillus</taxon>
        <taxon>Bacillus cereus group</taxon>
    </lineage>
</organism>
<dbReference type="PROSITE" id="PS51272">
    <property type="entry name" value="SLH"/>
    <property type="match status" value="3"/>
</dbReference>
<dbReference type="HOGENOM" id="CLU_079561_0_0_9"/>